<name>A0AAN8WM30_HALRR</name>
<evidence type="ECO:0000313" key="2">
    <source>
        <dbReference type="EMBL" id="KAK7068536.1"/>
    </source>
</evidence>
<evidence type="ECO:0000313" key="3">
    <source>
        <dbReference type="Proteomes" id="UP001381693"/>
    </source>
</evidence>
<organism evidence="2 3">
    <name type="scientific">Halocaridina rubra</name>
    <name type="common">Hawaiian red shrimp</name>
    <dbReference type="NCBI Taxonomy" id="373956"/>
    <lineage>
        <taxon>Eukaryota</taxon>
        <taxon>Metazoa</taxon>
        <taxon>Ecdysozoa</taxon>
        <taxon>Arthropoda</taxon>
        <taxon>Crustacea</taxon>
        <taxon>Multicrustacea</taxon>
        <taxon>Malacostraca</taxon>
        <taxon>Eumalacostraca</taxon>
        <taxon>Eucarida</taxon>
        <taxon>Decapoda</taxon>
        <taxon>Pleocyemata</taxon>
        <taxon>Caridea</taxon>
        <taxon>Atyoidea</taxon>
        <taxon>Atyidae</taxon>
        <taxon>Halocaridina</taxon>
    </lineage>
</organism>
<dbReference type="AlphaFoldDB" id="A0AAN8WM30"/>
<protein>
    <submittedName>
        <fullName evidence="2">Uncharacterized protein</fullName>
    </submittedName>
</protein>
<keyword evidence="3" id="KW-1185">Reference proteome</keyword>
<proteinExistence type="predicted"/>
<reference evidence="2 3" key="1">
    <citation type="submission" date="2023-11" db="EMBL/GenBank/DDBJ databases">
        <title>Halocaridina rubra genome assembly.</title>
        <authorList>
            <person name="Smith C."/>
        </authorList>
    </citation>
    <scope>NUCLEOTIDE SEQUENCE [LARGE SCALE GENOMIC DNA]</scope>
    <source>
        <strain evidence="2">EP-1</strain>
        <tissue evidence="2">Whole</tissue>
    </source>
</reference>
<evidence type="ECO:0000256" key="1">
    <source>
        <dbReference type="SAM" id="MobiDB-lite"/>
    </source>
</evidence>
<comment type="caution">
    <text evidence="2">The sequence shown here is derived from an EMBL/GenBank/DDBJ whole genome shotgun (WGS) entry which is preliminary data.</text>
</comment>
<feature type="region of interest" description="Disordered" evidence="1">
    <location>
        <begin position="1"/>
        <end position="51"/>
    </location>
</feature>
<dbReference type="EMBL" id="JAXCGZ010017210">
    <property type="protein sequence ID" value="KAK7068536.1"/>
    <property type="molecule type" value="Genomic_DNA"/>
</dbReference>
<feature type="compositionally biased region" description="Pro residues" evidence="1">
    <location>
        <begin position="31"/>
        <end position="46"/>
    </location>
</feature>
<feature type="non-terminal residue" evidence="2">
    <location>
        <position position="67"/>
    </location>
</feature>
<accession>A0AAN8WM30</accession>
<gene>
    <name evidence="2" type="ORF">SK128_028104</name>
</gene>
<dbReference type="Proteomes" id="UP001381693">
    <property type="component" value="Unassembled WGS sequence"/>
</dbReference>
<sequence>MLKSETENGGEEEEKTPPMSPNLPDMNVLPLAPPVVPKTESPPPVPLHHADPISSLTRFHLLNAAYS</sequence>